<feature type="compositionally biased region" description="Basic and acidic residues" evidence="1">
    <location>
        <begin position="36"/>
        <end position="55"/>
    </location>
</feature>
<feature type="compositionally biased region" description="Low complexity" evidence="1">
    <location>
        <begin position="26"/>
        <end position="35"/>
    </location>
</feature>
<protein>
    <submittedName>
        <fullName evidence="2">Uncharacterized protein</fullName>
    </submittedName>
</protein>
<feature type="non-terminal residue" evidence="2">
    <location>
        <position position="1"/>
    </location>
</feature>
<gene>
    <name evidence="2" type="ORF">AVDCRST_MAG12-1563</name>
</gene>
<evidence type="ECO:0000256" key="1">
    <source>
        <dbReference type="SAM" id="MobiDB-lite"/>
    </source>
</evidence>
<sequence length="55" mass="5683">EGQAPSTGAAGGAPRTDGSRQGTQGPRGPRVGGAPVRRDAHRPILRERVSRRVAV</sequence>
<organism evidence="2">
    <name type="scientific">uncultured Rubrobacteraceae bacterium</name>
    <dbReference type="NCBI Taxonomy" id="349277"/>
    <lineage>
        <taxon>Bacteria</taxon>
        <taxon>Bacillati</taxon>
        <taxon>Actinomycetota</taxon>
        <taxon>Rubrobacteria</taxon>
        <taxon>Rubrobacterales</taxon>
        <taxon>Rubrobacteraceae</taxon>
        <taxon>environmental samples</taxon>
    </lineage>
</organism>
<name>A0A6J4RTS5_9ACTN</name>
<reference evidence="2" key="1">
    <citation type="submission" date="2020-02" db="EMBL/GenBank/DDBJ databases">
        <authorList>
            <person name="Meier V. D."/>
        </authorList>
    </citation>
    <scope>NUCLEOTIDE SEQUENCE</scope>
    <source>
        <strain evidence="2">AVDCRST_MAG12</strain>
    </source>
</reference>
<evidence type="ECO:0000313" key="2">
    <source>
        <dbReference type="EMBL" id="CAA9481967.1"/>
    </source>
</evidence>
<proteinExistence type="predicted"/>
<dbReference type="AlphaFoldDB" id="A0A6J4RTS5"/>
<feature type="non-terminal residue" evidence="2">
    <location>
        <position position="55"/>
    </location>
</feature>
<feature type="region of interest" description="Disordered" evidence="1">
    <location>
        <begin position="1"/>
        <end position="55"/>
    </location>
</feature>
<dbReference type="EMBL" id="CADCVK010000241">
    <property type="protein sequence ID" value="CAA9481967.1"/>
    <property type="molecule type" value="Genomic_DNA"/>
</dbReference>
<accession>A0A6J4RTS5</accession>